<keyword evidence="1" id="KW-0472">Membrane</keyword>
<keyword evidence="3" id="KW-1185">Reference proteome</keyword>
<organism evidence="2 3">
    <name type="scientific">Pueribacillus theae</name>
    <dbReference type="NCBI Taxonomy" id="2171751"/>
    <lineage>
        <taxon>Bacteria</taxon>
        <taxon>Bacillati</taxon>
        <taxon>Bacillota</taxon>
        <taxon>Bacilli</taxon>
        <taxon>Bacillales</taxon>
        <taxon>Bacillaceae</taxon>
        <taxon>Pueribacillus</taxon>
    </lineage>
</organism>
<dbReference type="OrthoDB" id="2454520at2"/>
<reference evidence="2 3" key="1">
    <citation type="submission" date="2018-04" db="EMBL/GenBank/DDBJ databases">
        <title>Camelliibacillus theae gen. nov., sp. nov., isolated from Pu'er tea.</title>
        <authorList>
            <person name="Niu L."/>
        </authorList>
    </citation>
    <scope>NUCLEOTIDE SEQUENCE [LARGE SCALE GENOMIC DNA]</scope>
    <source>
        <strain evidence="2 3">T8</strain>
    </source>
</reference>
<dbReference type="InterPro" id="IPR025428">
    <property type="entry name" value="Spore_YhaL"/>
</dbReference>
<name>A0A2U1JMA4_9BACI</name>
<protein>
    <submittedName>
        <fullName evidence="2">SigE-dependent sporulation protein</fullName>
    </submittedName>
</protein>
<evidence type="ECO:0000313" key="3">
    <source>
        <dbReference type="Proteomes" id="UP000245998"/>
    </source>
</evidence>
<dbReference type="Pfam" id="PF14147">
    <property type="entry name" value="Spore_YhaL"/>
    <property type="match status" value="1"/>
</dbReference>
<evidence type="ECO:0000256" key="1">
    <source>
        <dbReference type="SAM" id="Phobius"/>
    </source>
</evidence>
<comment type="caution">
    <text evidence="2">The sequence shown here is derived from an EMBL/GenBank/DDBJ whole genome shotgun (WGS) entry which is preliminary data.</text>
</comment>
<feature type="transmembrane region" description="Helical" evidence="1">
    <location>
        <begin position="14"/>
        <end position="33"/>
    </location>
</feature>
<keyword evidence="1" id="KW-1133">Transmembrane helix</keyword>
<sequence length="68" mass="7854">MGWAGGVVTFFAELPTWGFFVIAGIAFSGYKVVQGVLEDKRTDREFIEQEGQVYIRRIEEERKRRGLL</sequence>
<evidence type="ECO:0000313" key="2">
    <source>
        <dbReference type="EMBL" id="PWA06290.1"/>
    </source>
</evidence>
<proteinExistence type="predicted"/>
<gene>
    <name evidence="2" type="ORF">DCC39_17635</name>
</gene>
<keyword evidence="1" id="KW-0812">Transmembrane</keyword>
<dbReference type="AlphaFoldDB" id="A0A2U1JMA4"/>
<accession>A0A2U1JMA4</accession>
<dbReference type="Proteomes" id="UP000245998">
    <property type="component" value="Unassembled WGS sequence"/>
</dbReference>
<dbReference type="EMBL" id="QCZG01000061">
    <property type="protein sequence ID" value="PWA06290.1"/>
    <property type="molecule type" value="Genomic_DNA"/>
</dbReference>